<keyword evidence="2" id="KW-0489">Methyltransferase</keyword>
<dbReference type="CDD" id="cd18093">
    <property type="entry name" value="SpoU-like_TrmJ"/>
    <property type="match status" value="1"/>
</dbReference>
<evidence type="ECO:0000256" key="4">
    <source>
        <dbReference type="ARBA" id="ARBA00022691"/>
    </source>
</evidence>
<dbReference type="GO" id="GO:0002128">
    <property type="term" value="P:tRNA nucleoside ribose methylation"/>
    <property type="evidence" value="ECO:0007669"/>
    <property type="project" value="TreeGrafter"/>
</dbReference>
<keyword evidence="3" id="KW-0808">Transferase</keyword>
<dbReference type="GO" id="GO:0008173">
    <property type="term" value="F:RNA methyltransferase activity"/>
    <property type="evidence" value="ECO:0007669"/>
    <property type="project" value="InterPro"/>
</dbReference>
<dbReference type="Pfam" id="PF00588">
    <property type="entry name" value="SpoU_methylase"/>
    <property type="match status" value="1"/>
</dbReference>
<dbReference type="PIRSF" id="PIRSF004808">
    <property type="entry name" value="LasT"/>
    <property type="match status" value="1"/>
</dbReference>
<proteinExistence type="inferred from homology"/>
<dbReference type="PANTHER" id="PTHR42786:SF7">
    <property type="entry name" value="TRNA_RRNA METHYLTRANSFERASE SPOU TYPE DOMAIN-CONTAINING PROTEIN"/>
    <property type="match status" value="1"/>
</dbReference>
<reference evidence="6" key="1">
    <citation type="submission" date="2018-05" db="EMBL/GenBank/DDBJ databases">
        <authorList>
            <person name="Lanie J.A."/>
            <person name="Ng W.-L."/>
            <person name="Kazmierczak K.M."/>
            <person name="Andrzejewski T.M."/>
            <person name="Davidsen T.M."/>
            <person name="Wayne K.J."/>
            <person name="Tettelin H."/>
            <person name="Glass J.I."/>
            <person name="Rusch D."/>
            <person name="Podicherti R."/>
            <person name="Tsui H.-C.T."/>
            <person name="Winkler M.E."/>
        </authorList>
    </citation>
    <scope>NUCLEOTIDE SEQUENCE</scope>
</reference>
<dbReference type="InterPro" id="IPR029026">
    <property type="entry name" value="tRNA_m1G_MTases_N"/>
</dbReference>
<dbReference type="Gene3D" id="3.40.1280.10">
    <property type="match status" value="1"/>
</dbReference>
<keyword evidence="4" id="KW-0949">S-adenosyl-L-methionine</keyword>
<protein>
    <recommendedName>
        <fullName evidence="5">tRNA/rRNA methyltransferase SpoU type domain-containing protein</fullName>
    </recommendedName>
</protein>
<dbReference type="EMBL" id="UINC01010029">
    <property type="protein sequence ID" value="SVA44767.1"/>
    <property type="molecule type" value="Genomic_DNA"/>
</dbReference>
<evidence type="ECO:0000256" key="1">
    <source>
        <dbReference type="ARBA" id="ARBA00007228"/>
    </source>
</evidence>
<dbReference type="InterPro" id="IPR001537">
    <property type="entry name" value="SpoU_MeTrfase"/>
</dbReference>
<dbReference type="PANTHER" id="PTHR42786">
    <property type="entry name" value="TRNA/RRNA METHYLTRANSFERASE"/>
    <property type="match status" value="1"/>
</dbReference>
<dbReference type="Gene3D" id="1.10.8.590">
    <property type="match status" value="1"/>
</dbReference>
<dbReference type="SUPFAM" id="SSF75217">
    <property type="entry name" value="alpha/beta knot"/>
    <property type="match status" value="1"/>
</dbReference>
<organism evidence="6">
    <name type="scientific">marine metagenome</name>
    <dbReference type="NCBI Taxonomy" id="408172"/>
    <lineage>
        <taxon>unclassified sequences</taxon>
        <taxon>metagenomes</taxon>
        <taxon>ecological metagenomes</taxon>
    </lineage>
</organism>
<name>A0A381VYR0_9ZZZZ</name>
<sequence length="225" mass="26070">MPENIGMVARAMDNCGFKKLILISPREKWPNQKAIKASANSKKIIDKVIVFQSLNKALLSFNYVIATSNRKRFLQKPSHNNFIKFFKEIPTNKKIAVVFGPENSGLSNEDLMLCDSIFNIELSKTNKSLNLSHAVLLFSYKWKEYFHIPSNLHSSNFANRKIASKEEFQLFMDYLKNELDEIGFLYPKDKSKSMFNNIQTMFLRSALSKIEIQTLWGMIKKLRNT</sequence>
<accession>A0A381VYR0</accession>
<evidence type="ECO:0000256" key="2">
    <source>
        <dbReference type="ARBA" id="ARBA00022603"/>
    </source>
</evidence>
<evidence type="ECO:0000313" key="6">
    <source>
        <dbReference type="EMBL" id="SVA44767.1"/>
    </source>
</evidence>
<feature type="domain" description="tRNA/rRNA methyltransferase SpoU type" evidence="5">
    <location>
        <begin position="2"/>
        <end position="140"/>
    </location>
</feature>
<evidence type="ECO:0000259" key="5">
    <source>
        <dbReference type="Pfam" id="PF00588"/>
    </source>
</evidence>
<comment type="similarity">
    <text evidence="1">Belongs to the class IV-like SAM-binding methyltransferase superfamily. RNA methyltransferase TrmH family.</text>
</comment>
<dbReference type="GO" id="GO:0005829">
    <property type="term" value="C:cytosol"/>
    <property type="evidence" value="ECO:0007669"/>
    <property type="project" value="TreeGrafter"/>
</dbReference>
<dbReference type="AlphaFoldDB" id="A0A381VYR0"/>
<dbReference type="InterPro" id="IPR029028">
    <property type="entry name" value="Alpha/beta_knot_MTases"/>
</dbReference>
<dbReference type="InterPro" id="IPR004384">
    <property type="entry name" value="RNA_MeTrfase_TrmJ/LasT"/>
</dbReference>
<gene>
    <name evidence="6" type="ORF">METZ01_LOCUS97621</name>
</gene>
<evidence type="ECO:0000256" key="3">
    <source>
        <dbReference type="ARBA" id="ARBA00022679"/>
    </source>
</evidence>
<dbReference type="GO" id="GO:0003723">
    <property type="term" value="F:RNA binding"/>
    <property type="evidence" value="ECO:0007669"/>
    <property type="project" value="InterPro"/>
</dbReference>